<feature type="chain" id="PRO_5014733830" evidence="1">
    <location>
        <begin position="19"/>
        <end position="72"/>
    </location>
</feature>
<dbReference type="EMBL" id="GGFM01012482">
    <property type="protein sequence ID" value="MBW33233.1"/>
    <property type="molecule type" value="Transcribed_RNA"/>
</dbReference>
<organism evidence="2">
    <name type="scientific">Anopheles braziliensis</name>
    <dbReference type="NCBI Taxonomy" id="58242"/>
    <lineage>
        <taxon>Eukaryota</taxon>
        <taxon>Metazoa</taxon>
        <taxon>Ecdysozoa</taxon>
        <taxon>Arthropoda</taxon>
        <taxon>Hexapoda</taxon>
        <taxon>Insecta</taxon>
        <taxon>Pterygota</taxon>
        <taxon>Neoptera</taxon>
        <taxon>Endopterygota</taxon>
        <taxon>Diptera</taxon>
        <taxon>Nematocera</taxon>
        <taxon>Culicoidea</taxon>
        <taxon>Culicidae</taxon>
        <taxon>Anophelinae</taxon>
        <taxon>Anopheles</taxon>
    </lineage>
</organism>
<protein>
    <submittedName>
        <fullName evidence="2">Putative secreted peptide</fullName>
    </submittedName>
</protein>
<keyword evidence="1" id="KW-0732">Signal</keyword>
<reference evidence="2" key="1">
    <citation type="submission" date="2018-01" db="EMBL/GenBank/DDBJ databases">
        <title>An insight into the sialome of Amazonian anophelines.</title>
        <authorList>
            <person name="Ribeiro J.M."/>
            <person name="Scarpassa V."/>
            <person name="Calvo E."/>
        </authorList>
    </citation>
    <scope>NUCLEOTIDE SEQUENCE</scope>
    <source>
        <tissue evidence="2">Salivary glands</tissue>
    </source>
</reference>
<evidence type="ECO:0000256" key="1">
    <source>
        <dbReference type="SAM" id="SignalP"/>
    </source>
</evidence>
<dbReference type="AlphaFoldDB" id="A0A2M3ZXF3"/>
<feature type="signal peptide" evidence="1">
    <location>
        <begin position="1"/>
        <end position="18"/>
    </location>
</feature>
<evidence type="ECO:0000313" key="2">
    <source>
        <dbReference type="EMBL" id="MBW33233.1"/>
    </source>
</evidence>
<name>A0A2M3ZXF3_9DIPT</name>
<accession>A0A2M3ZXF3</accession>
<sequence length="72" mass="8184">MWFVHVVLLLGGISPSCSISIAPLSLRYPSWGTPIHSGPPPCPHRRWSRRREHTFLFSFPPGVGYEKNAREI</sequence>
<proteinExistence type="predicted"/>